<reference evidence="2" key="2">
    <citation type="submission" date="2023-05" db="EMBL/GenBank/DDBJ databases">
        <authorList>
            <consortium name="Lawrence Berkeley National Laboratory"/>
            <person name="Steindorff A."/>
            <person name="Hensen N."/>
            <person name="Bonometti L."/>
            <person name="Westerberg I."/>
            <person name="Brannstrom I.O."/>
            <person name="Guillou S."/>
            <person name="Cros-Aarteil S."/>
            <person name="Calhoun S."/>
            <person name="Haridas S."/>
            <person name="Kuo A."/>
            <person name="Mondo S."/>
            <person name="Pangilinan J."/>
            <person name="Riley R."/>
            <person name="Labutti K."/>
            <person name="Andreopoulos B."/>
            <person name="Lipzen A."/>
            <person name="Chen C."/>
            <person name="Yanf M."/>
            <person name="Daum C."/>
            <person name="Ng V."/>
            <person name="Clum A."/>
            <person name="Ohm R."/>
            <person name="Martin F."/>
            <person name="Silar P."/>
            <person name="Natvig D."/>
            <person name="Lalanne C."/>
            <person name="Gautier V."/>
            <person name="Ament-Velasquez S.L."/>
            <person name="Kruys A."/>
            <person name="Hutchinson M.I."/>
            <person name="Powell A.J."/>
            <person name="Barry K."/>
            <person name="Miller A.N."/>
            <person name="Grigoriev I.V."/>
            <person name="Debuchy R."/>
            <person name="Gladieux P."/>
            <person name="Thoren M.H."/>
            <person name="Johannesson H."/>
        </authorList>
    </citation>
    <scope>NUCLEOTIDE SEQUENCE</scope>
    <source>
        <strain evidence="2">CBS 731.68</strain>
    </source>
</reference>
<evidence type="ECO:0000313" key="2">
    <source>
        <dbReference type="EMBL" id="KAK4121070.1"/>
    </source>
</evidence>
<gene>
    <name evidence="2" type="ORF">N657DRAFT_135029</name>
</gene>
<keyword evidence="3" id="KW-1185">Reference proteome</keyword>
<proteinExistence type="predicted"/>
<organism evidence="2 3">
    <name type="scientific">Parathielavia appendiculata</name>
    <dbReference type="NCBI Taxonomy" id="2587402"/>
    <lineage>
        <taxon>Eukaryota</taxon>
        <taxon>Fungi</taxon>
        <taxon>Dikarya</taxon>
        <taxon>Ascomycota</taxon>
        <taxon>Pezizomycotina</taxon>
        <taxon>Sordariomycetes</taxon>
        <taxon>Sordariomycetidae</taxon>
        <taxon>Sordariales</taxon>
        <taxon>Chaetomiaceae</taxon>
        <taxon>Parathielavia</taxon>
    </lineage>
</organism>
<dbReference type="EMBL" id="MU853235">
    <property type="protein sequence ID" value="KAK4121070.1"/>
    <property type="molecule type" value="Genomic_DNA"/>
</dbReference>
<feature type="compositionally biased region" description="Basic residues" evidence="1">
    <location>
        <begin position="346"/>
        <end position="356"/>
    </location>
</feature>
<accession>A0AAN6Z0J2</accession>
<reference evidence="2" key="1">
    <citation type="journal article" date="2023" name="Mol. Phylogenet. Evol.">
        <title>Genome-scale phylogeny and comparative genomics of the fungal order Sordariales.</title>
        <authorList>
            <person name="Hensen N."/>
            <person name="Bonometti L."/>
            <person name="Westerberg I."/>
            <person name="Brannstrom I.O."/>
            <person name="Guillou S."/>
            <person name="Cros-Aarteil S."/>
            <person name="Calhoun S."/>
            <person name="Haridas S."/>
            <person name="Kuo A."/>
            <person name="Mondo S."/>
            <person name="Pangilinan J."/>
            <person name="Riley R."/>
            <person name="LaButti K."/>
            <person name="Andreopoulos B."/>
            <person name="Lipzen A."/>
            <person name="Chen C."/>
            <person name="Yan M."/>
            <person name="Daum C."/>
            <person name="Ng V."/>
            <person name="Clum A."/>
            <person name="Steindorff A."/>
            <person name="Ohm R.A."/>
            <person name="Martin F."/>
            <person name="Silar P."/>
            <person name="Natvig D.O."/>
            <person name="Lalanne C."/>
            <person name="Gautier V."/>
            <person name="Ament-Velasquez S.L."/>
            <person name="Kruys A."/>
            <person name="Hutchinson M.I."/>
            <person name="Powell A.J."/>
            <person name="Barry K."/>
            <person name="Miller A.N."/>
            <person name="Grigoriev I.V."/>
            <person name="Debuchy R."/>
            <person name="Gladieux P."/>
            <person name="Hiltunen Thoren M."/>
            <person name="Johannesson H."/>
        </authorList>
    </citation>
    <scope>NUCLEOTIDE SEQUENCE</scope>
    <source>
        <strain evidence="2">CBS 731.68</strain>
    </source>
</reference>
<feature type="region of interest" description="Disordered" evidence="1">
    <location>
        <begin position="379"/>
        <end position="399"/>
    </location>
</feature>
<evidence type="ECO:0000313" key="3">
    <source>
        <dbReference type="Proteomes" id="UP001302602"/>
    </source>
</evidence>
<comment type="caution">
    <text evidence="2">The sequence shown here is derived from an EMBL/GenBank/DDBJ whole genome shotgun (WGS) entry which is preliminary data.</text>
</comment>
<evidence type="ECO:0000256" key="1">
    <source>
        <dbReference type="SAM" id="MobiDB-lite"/>
    </source>
</evidence>
<dbReference type="GeneID" id="87822668"/>
<dbReference type="RefSeq" id="XP_062644841.1">
    <property type="nucleotide sequence ID" value="XM_062785902.1"/>
</dbReference>
<dbReference type="Proteomes" id="UP001302602">
    <property type="component" value="Unassembled WGS sequence"/>
</dbReference>
<feature type="region of interest" description="Disordered" evidence="1">
    <location>
        <begin position="346"/>
        <end position="367"/>
    </location>
</feature>
<feature type="compositionally biased region" description="Polar residues" evidence="1">
    <location>
        <begin position="380"/>
        <end position="397"/>
    </location>
</feature>
<name>A0AAN6Z0J2_9PEZI</name>
<protein>
    <submittedName>
        <fullName evidence="2">Uncharacterized protein</fullName>
    </submittedName>
</protein>
<sequence>MEVNSEVKVNKGRLVISAIKNDRPRRARRRSPRRRLCDPRRSRFSGTLLATAPRWRNGCWTGTPHVFRTFQPNHEGNSWTFEDSMAPKATLWSLNWLNKSIGATYARLDGSLAHDGLATIDKILFRMGPLPTTKPSKKLVTLLLHVKGRLCHPVFQRRKANIGMGTTFEMGVSHHIPGQIFSLDTKDPSVTLIKGPHTLGDLWDFLGYTGLPQWVYNLFAKVPLTLDQSAPAPRNLFIFQPQTIRVDCYTTAEPSASRGRRQQGLDRCGVPVAREGHHSPWGCRDRYQDHGRCPLWCRKLHSDPQLHVNQGCAFVDHRESLDRPRLGQLADARLRPHSGFARRRMRHHNPTGRRCRLPQSPGLGRRHYQGQIRRRREYNTLGSRECTQGRHQTSSVRNRPGRLTINLSVDDKVTGFWLDIELPLKFGGPDGETAALAASFILIQGCLLLHRELWDQKMAKSASPVTSEPDGTIPLQLSPFREAFLEPVARTATIDYL</sequence>
<dbReference type="AlphaFoldDB" id="A0AAN6Z0J2"/>